<comment type="caution">
    <text evidence="7">The sequence shown here is derived from an EMBL/GenBank/DDBJ whole genome shotgun (WGS) entry which is preliminary data.</text>
</comment>
<proteinExistence type="inferred from homology"/>
<protein>
    <submittedName>
        <fullName evidence="7">Efflux RND transporter periplasmic adaptor subunit</fullName>
    </submittedName>
</protein>
<sequence length="343" mass="37290">MKQLIRQTSRCYLLVIIIVFTGCSTRKAPTSVTPKKVTTEIVTRSENIVQRSYVGVIEEEAGAAISFGIAGKIEKIHVREGEPVRKGQLLAQLDDASARDLLDAASATLEQAKDAHFRLKQMYDGESLPEIKMVEINTKLQQALSTYNIARKNYDDCMIYAPFDGVVGKKNLSAGETAIPGQPVLTLVQINQVKAKFTVPEMEISNLTPACHSCIRVAALNNRIYEGGNLEKGVVANPVTRTYDARVVLANPDKELLPGMVCSVTVTPGSDTRITLPLTAVQRDARGQLFVWKVAADSTAFRAPVTTAATAGNRIAITKGLTPGERVITEGYQKISEGNKIIF</sequence>
<keyword evidence="3" id="KW-0813">Transport</keyword>
<evidence type="ECO:0000256" key="3">
    <source>
        <dbReference type="ARBA" id="ARBA00022448"/>
    </source>
</evidence>
<evidence type="ECO:0000313" key="8">
    <source>
        <dbReference type="Proteomes" id="UP000646484"/>
    </source>
</evidence>
<gene>
    <name evidence="7" type="ORF">H8S64_20420</name>
</gene>
<dbReference type="InterPro" id="IPR006143">
    <property type="entry name" value="RND_pump_MFP"/>
</dbReference>
<dbReference type="Pfam" id="PF25967">
    <property type="entry name" value="RND-MFP_C"/>
    <property type="match status" value="1"/>
</dbReference>
<evidence type="ECO:0000256" key="2">
    <source>
        <dbReference type="ARBA" id="ARBA00009477"/>
    </source>
</evidence>
<dbReference type="EMBL" id="JACOOH010000011">
    <property type="protein sequence ID" value="MBC5623465.1"/>
    <property type="molecule type" value="Genomic_DNA"/>
</dbReference>
<reference evidence="7 8" key="1">
    <citation type="submission" date="2020-08" db="EMBL/GenBank/DDBJ databases">
        <title>Genome public.</title>
        <authorList>
            <person name="Liu C."/>
            <person name="Sun Q."/>
        </authorList>
    </citation>
    <scope>NUCLEOTIDE SEQUENCE [LARGE SCALE GENOMIC DNA]</scope>
    <source>
        <strain evidence="7 8">NSJ-56</strain>
    </source>
</reference>
<dbReference type="Pfam" id="PF25954">
    <property type="entry name" value="Beta-barrel_RND_2"/>
    <property type="match status" value="1"/>
</dbReference>
<feature type="domain" description="Multidrug resistance protein MdtA-like C-terminal permuted SH3" evidence="6">
    <location>
        <begin position="274"/>
        <end position="334"/>
    </location>
</feature>
<dbReference type="PROSITE" id="PS51257">
    <property type="entry name" value="PROKAR_LIPOPROTEIN"/>
    <property type="match status" value="1"/>
</dbReference>
<organism evidence="7 8">
    <name type="scientific">Butyricimonas hominis</name>
    <dbReference type="NCBI Taxonomy" id="2763032"/>
    <lineage>
        <taxon>Bacteria</taxon>
        <taxon>Pseudomonadati</taxon>
        <taxon>Bacteroidota</taxon>
        <taxon>Bacteroidia</taxon>
        <taxon>Bacteroidales</taxon>
        <taxon>Odoribacteraceae</taxon>
        <taxon>Butyricimonas</taxon>
    </lineage>
</organism>
<dbReference type="InterPro" id="IPR058627">
    <property type="entry name" value="MdtA-like_C"/>
</dbReference>
<evidence type="ECO:0000259" key="4">
    <source>
        <dbReference type="Pfam" id="PF25917"/>
    </source>
</evidence>
<evidence type="ECO:0000259" key="6">
    <source>
        <dbReference type="Pfam" id="PF25967"/>
    </source>
</evidence>
<accession>A0ABR7D6B5</accession>
<dbReference type="Gene3D" id="1.10.287.470">
    <property type="entry name" value="Helix hairpin bin"/>
    <property type="match status" value="1"/>
</dbReference>
<dbReference type="Gene3D" id="2.40.420.20">
    <property type="match status" value="1"/>
</dbReference>
<dbReference type="InterPro" id="IPR058792">
    <property type="entry name" value="Beta-barrel_RND_2"/>
</dbReference>
<dbReference type="Proteomes" id="UP000646484">
    <property type="component" value="Unassembled WGS sequence"/>
</dbReference>
<evidence type="ECO:0000313" key="7">
    <source>
        <dbReference type="EMBL" id="MBC5623465.1"/>
    </source>
</evidence>
<dbReference type="PANTHER" id="PTHR30469">
    <property type="entry name" value="MULTIDRUG RESISTANCE PROTEIN MDTA"/>
    <property type="match status" value="1"/>
</dbReference>
<dbReference type="Gene3D" id="2.40.50.100">
    <property type="match status" value="1"/>
</dbReference>
<dbReference type="SUPFAM" id="SSF111369">
    <property type="entry name" value="HlyD-like secretion proteins"/>
    <property type="match status" value="1"/>
</dbReference>
<dbReference type="InterPro" id="IPR058625">
    <property type="entry name" value="MdtA-like_BSH"/>
</dbReference>
<feature type="domain" description="Multidrug resistance protein MdtA-like barrel-sandwich hybrid" evidence="4">
    <location>
        <begin position="69"/>
        <end position="186"/>
    </location>
</feature>
<comment type="subcellular location">
    <subcellularLocation>
        <location evidence="1">Cell envelope</location>
    </subcellularLocation>
</comment>
<evidence type="ECO:0000259" key="5">
    <source>
        <dbReference type="Pfam" id="PF25954"/>
    </source>
</evidence>
<name>A0ABR7D6B5_9BACT</name>
<feature type="domain" description="CusB-like beta-barrel" evidence="5">
    <location>
        <begin position="196"/>
        <end position="268"/>
    </location>
</feature>
<dbReference type="RefSeq" id="WP_186978514.1">
    <property type="nucleotide sequence ID" value="NZ_JACOOH010000011.1"/>
</dbReference>
<comment type="similarity">
    <text evidence="2">Belongs to the membrane fusion protein (MFP) (TC 8.A.1) family.</text>
</comment>
<dbReference type="Pfam" id="PF25917">
    <property type="entry name" value="BSH_RND"/>
    <property type="match status" value="1"/>
</dbReference>
<dbReference type="NCBIfam" id="TIGR01730">
    <property type="entry name" value="RND_mfp"/>
    <property type="match status" value="1"/>
</dbReference>
<evidence type="ECO:0000256" key="1">
    <source>
        <dbReference type="ARBA" id="ARBA00004196"/>
    </source>
</evidence>
<keyword evidence="8" id="KW-1185">Reference proteome</keyword>
<dbReference type="Gene3D" id="2.40.30.170">
    <property type="match status" value="1"/>
</dbReference>